<evidence type="ECO:0000256" key="1">
    <source>
        <dbReference type="SAM" id="MobiDB-lite"/>
    </source>
</evidence>
<dbReference type="Proteomes" id="UP000241394">
    <property type="component" value="Chromosome LG4"/>
</dbReference>
<proteinExistence type="predicted"/>
<name>A0A2R6RPA5_ACTCC</name>
<accession>A0A2R6RPA5</accession>
<feature type="region of interest" description="Disordered" evidence="1">
    <location>
        <begin position="73"/>
        <end position="94"/>
    </location>
</feature>
<evidence type="ECO:0000313" key="3">
    <source>
        <dbReference type="Proteomes" id="UP000241394"/>
    </source>
</evidence>
<reference evidence="3" key="2">
    <citation type="journal article" date="2018" name="BMC Genomics">
        <title>A manually annotated Actinidia chinensis var. chinensis (kiwifruit) genome highlights the challenges associated with draft genomes and gene prediction in plants.</title>
        <authorList>
            <person name="Pilkington S.M."/>
            <person name="Crowhurst R."/>
            <person name="Hilario E."/>
            <person name="Nardozza S."/>
            <person name="Fraser L."/>
            <person name="Peng Y."/>
            <person name="Gunaseelan K."/>
            <person name="Simpson R."/>
            <person name="Tahir J."/>
            <person name="Deroles S.C."/>
            <person name="Templeton K."/>
            <person name="Luo Z."/>
            <person name="Davy M."/>
            <person name="Cheng C."/>
            <person name="McNeilage M."/>
            <person name="Scaglione D."/>
            <person name="Liu Y."/>
            <person name="Zhang Q."/>
            <person name="Datson P."/>
            <person name="De Silva N."/>
            <person name="Gardiner S.E."/>
            <person name="Bassett H."/>
            <person name="Chagne D."/>
            <person name="McCallum J."/>
            <person name="Dzierzon H."/>
            <person name="Deng C."/>
            <person name="Wang Y.Y."/>
            <person name="Barron L."/>
            <person name="Manako K."/>
            <person name="Bowen J."/>
            <person name="Foster T.M."/>
            <person name="Erridge Z.A."/>
            <person name="Tiffin H."/>
            <person name="Waite C.N."/>
            <person name="Davies K.M."/>
            <person name="Grierson E.P."/>
            <person name="Laing W.A."/>
            <person name="Kirk R."/>
            <person name="Chen X."/>
            <person name="Wood M."/>
            <person name="Montefiori M."/>
            <person name="Brummell D.A."/>
            <person name="Schwinn K.E."/>
            <person name="Catanach A."/>
            <person name="Fullerton C."/>
            <person name="Li D."/>
            <person name="Meiyalaghan S."/>
            <person name="Nieuwenhuizen N."/>
            <person name="Read N."/>
            <person name="Prakash R."/>
            <person name="Hunter D."/>
            <person name="Zhang H."/>
            <person name="McKenzie M."/>
            <person name="Knabel M."/>
            <person name="Harris A."/>
            <person name="Allan A.C."/>
            <person name="Gleave A."/>
            <person name="Chen A."/>
            <person name="Janssen B.J."/>
            <person name="Plunkett B."/>
            <person name="Ampomah-Dwamena C."/>
            <person name="Voogd C."/>
            <person name="Leif D."/>
            <person name="Lafferty D."/>
            <person name="Souleyre E.J.F."/>
            <person name="Varkonyi-Gasic E."/>
            <person name="Gambi F."/>
            <person name="Hanley J."/>
            <person name="Yao J.L."/>
            <person name="Cheung J."/>
            <person name="David K.M."/>
            <person name="Warren B."/>
            <person name="Marsh K."/>
            <person name="Snowden K.C."/>
            <person name="Lin-Wang K."/>
            <person name="Brian L."/>
            <person name="Martinez-Sanchez M."/>
            <person name="Wang M."/>
            <person name="Ileperuma N."/>
            <person name="Macnee N."/>
            <person name="Campin R."/>
            <person name="McAtee P."/>
            <person name="Drummond R.S.M."/>
            <person name="Espley R.V."/>
            <person name="Ireland H.S."/>
            <person name="Wu R."/>
            <person name="Atkinson R.G."/>
            <person name="Karunairetnam S."/>
            <person name="Bulley S."/>
            <person name="Chunkath S."/>
            <person name="Hanley Z."/>
            <person name="Storey R."/>
            <person name="Thrimawithana A.H."/>
            <person name="Thomson S."/>
            <person name="David C."/>
            <person name="Testolin R."/>
            <person name="Huang H."/>
            <person name="Hellens R.P."/>
            <person name="Schaffer R.J."/>
        </authorList>
    </citation>
    <scope>NUCLEOTIDE SEQUENCE [LARGE SCALE GENOMIC DNA]</scope>
    <source>
        <strain evidence="3">cv. Red5</strain>
    </source>
</reference>
<feature type="compositionally biased region" description="Basic and acidic residues" evidence="1">
    <location>
        <begin position="73"/>
        <end position="83"/>
    </location>
</feature>
<sequence>MLLLHGIGPKKWFPSCRRYAWKRVGGVVPSFSCMLFTSLKLRTCYLINPFPFAFLGRYARQVAEFFEFVKKKKEDDPADKFGEAAKSSQPQPRLLLPHKGGLWVPDGKHFPDSALKSLDFRRAMSFMPG</sequence>
<keyword evidence="3" id="KW-1185">Reference proteome</keyword>
<dbReference type="AlphaFoldDB" id="A0A2R6RPA5"/>
<evidence type="ECO:0000313" key="2">
    <source>
        <dbReference type="EMBL" id="PSS31819.1"/>
    </source>
</evidence>
<protein>
    <submittedName>
        <fullName evidence="2">Uncharacterized protein</fullName>
    </submittedName>
</protein>
<reference evidence="2 3" key="1">
    <citation type="submission" date="2017-07" db="EMBL/GenBank/DDBJ databases">
        <title>An improved, manually edited Actinidia chinensis var. chinensis (kiwifruit) genome highlights the challenges associated with draft genomes and gene prediction in plants.</title>
        <authorList>
            <person name="Pilkington S."/>
            <person name="Crowhurst R."/>
            <person name="Hilario E."/>
            <person name="Nardozza S."/>
            <person name="Fraser L."/>
            <person name="Peng Y."/>
            <person name="Gunaseelan K."/>
            <person name="Simpson R."/>
            <person name="Tahir J."/>
            <person name="Deroles S."/>
            <person name="Templeton K."/>
            <person name="Luo Z."/>
            <person name="Davy M."/>
            <person name="Cheng C."/>
            <person name="Mcneilage M."/>
            <person name="Scaglione D."/>
            <person name="Liu Y."/>
            <person name="Zhang Q."/>
            <person name="Datson P."/>
            <person name="De Silva N."/>
            <person name="Gardiner S."/>
            <person name="Bassett H."/>
            <person name="Chagne D."/>
            <person name="Mccallum J."/>
            <person name="Dzierzon H."/>
            <person name="Deng C."/>
            <person name="Wang Y.-Y."/>
            <person name="Barron N."/>
            <person name="Manako K."/>
            <person name="Bowen J."/>
            <person name="Foster T."/>
            <person name="Erridge Z."/>
            <person name="Tiffin H."/>
            <person name="Waite C."/>
            <person name="Davies K."/>
            <person name="Grierson E."/>
            <person name="Laing W."/>
            <person name="Kirk R."/>
            <person name="Chen X."/>
            <person name="Wood M."/>
            <person name="Montefiori M."/>
            <person name="Brummell D."/>
            <person name="Schwinn K."/>
            <person name="Catanach A."/>
            <person name="Fullerton C."/>
            <person name="Li D."/>
            <person name="Meiyalaghan S."/>
            <person name="Nieuwenhuizen N."/>
            <person name="Read N."/>
            <person name="Prakash R."/>
            <person name="Hunter D."/>
            <person name="Zhang H."/>
            <person name="Mckenzie M."/>
            <person name="Knabel M."/>
            <person name="Harris A."/>
            <person name="Allan A."/>
            <person name="Chen A."/>
            <person name="Janssen B."/>
            <person name="Plunkett B."/>
            <person name="Dwamena C."/>
            <person name="Voogd C."/>
            <person name="Leif D."/>
            <person name="Lafferty D."/>
            <person name="Souleyre E."/>
            <person name="Varkonyi-Gasic E."/>
            <person name="Gambi F."/>
            <person name="Hanley J."/>
            <person name="Yao J.-L."/>
            <person name="Cheung J."/>
            <person name="David K."/>
            <person name="Warren B."/>
            <person name="Marsh K."/>
            <person name="Snowden K."/>
            <person name="Lin-Wang K."/>
            <person name="Brian L."/>
            <person name="Martinez-Sanchez M."/>
            <person name="Wang M."/>
            <person name="Ileperuma N."/>
            <person name="Macnee N."/>
            <person name="Campin R."/>
            <person name="Mcatee P."/>
            <person name="Drummond R."/>
            <person name="Espley R."/>
            <person name="Ireland H."/>
            <person name="Wu R."/>
            <person name="Atkinson R."/>
            <person name="Karunairetnam S."/>
            <person name="Bulley S."/>
            <person name="Chunkath S."/>
            <person name="Hanley Z."/>
            <person name="Storey R."/>
            <person name="Thrimawithana A."/>
            <person name="Thomson S."/>
            <person name="David C."/>
            <person name="Testolin R."/>
        </authorList>
    </citation>
    <scope>NUCLEOTIDE SEQUENCE [LARGE SCALE GENOMIC DNA]</scope>
    <source>
        <strain evidence="3">cv. Red5</strain>
        <tissue evidence="2">Young leaf</tissue>
    </source>
</reference>
<dbReference type="STRING" id="1590841.A0A2R6RPA5"/>
<gene>
    <name evidence="2" type="ORF">CEY00_Acc05175</name>
</gene>
<comment type="caution">
    <text evidence="2">The sequence shown here is derived from an EMBL/GenBank/DDBJ whole genome shotgun (WGS) entry which is preliminary data.</text>
</comment>
<organism evidence="2 3">
    <name type="scientific">Actinidia chinensis var. chinensis</name>
    <name type="common">Chinese soft-hair kiwi</name>
    <dbReference type="NCBI Taxonomy" id="1590841"/>
    <lineage>
        <taxon>Eukaryota</taxon>
        <taxon>Viridiplantae</taxon>
        <taxon>Streptophyta</taxon>
        <taxon>Embryophyta</taxon>
        <taxon>Tracheophyta</taxon>
        <taxon>Spermatophyta</taxon>
        <taxon>Magnoliopsida</taxon>
        <taxon>eudicotyledons</taxon>
        <taxon>Gunneridae</taxon>
        <taxon>Pentapetalae</taxon>
        <taxon>asterids</taxon>
        <taxon>Ericales</taxon>
        <taxon>Actinidiaceae</taxon>
        <taxon>Actinidia</taxon>
    </lineage>
</organism>
<dbReference type="EMBL" id="NKQK01000004">
    <property type="protein sequence ID" value="PSS31819.1"/>
    <property type="molecule type" value="Genomic_DNA"/>
</dbReference>
<dbReference type="Gramene" id="PSS31819">
    <property type="protein sequence ID" value="PSS31819"/>
    <property type="gene ID" value="CEY00_Acc05175"/>
</dbReference>
<dbReference type="InParanoid" id="A0A2R6RPA5"/>